<feature type="domain" description="Ras-GEF" evidence="2">
    <location>
        <begin position="306"/>
        <end position="551"/>
    </location>
</feature>
<dbReference type="EMBL" id="UGPB01000001">
    <property type="protein sequence ID" value="STY31705.1"/>
    <property type="molecule type" value="Genomic_DNA"/>
</dbReference>
<dbReference type="RefSeq" id="WP_031566646.1">
    <property type="nucleotide sequence ID" value="NZ_CAAAIS010000017.1"/>
</dbReference>
<feature type="region of interest" description="Disordered" evidence="1">
    <location>
        <begin position="664"/>
        <end position="683"/>
    </location>
</feature>
<dbReference type="GO" id="GO:0007264">
    <property type="term" value="P:small GTPase-mediated signal transduction"/>
    <property type="evidence" value="ECO:0007669"/>
    <property type="project" value="InterPro"/>
</dbReference>
<dbReference type="OrthoDB" id="5654405at2"/>
<evidence type="ECO:0000313" key="3">
    <source>
        <dbReference type="EMBL" id="STY31705.1"/>
    </source>
</evidence>
<dbReference type="InterPro" id="IPR023578">
    <property type="entry name" value="Ras_GEF_dom_sf"/>
</dbReference>
<dbReference type="PROSITE" id="PS50009">
    <property type="entry name" value="RASGEF_CAT"/>
    <property type="match status" value="1"/>
</dbReference>
<dbReference type="InterPro" id="IPR001895">
    <property type="entry name" value="RASGEF_cat_dom"/>
</dbReference>
<dbReference type="GO" id="GO:0005085">
    <property type="term" value="F:guanyl-nucleotide exchange factor activity"/>
    <property type="evidence" value="ECO:0007669"/>
    <property type="project" value="InterPro"/>
</dbReference>
<dbReference type="SUPFAM" id="SSF48366">
    <property type="entry name" value="Ras GEF"/>
    <property type="match status" value="1"/>
</dbReference>
<dbReference type="InterPro" id="IPR036964">
    <property type="entry name" value="RASGEF_cat_dom_sf"/>
</dbReference>
<keyword evidence="4" id="KW-1185">Reference proteome</keyword>
<accession>A0A378LVL1</accession>
<reference evidence="3 4" key="1">
    <citation type="submission" date="2018-06" db="EMBL/GenBank/DDBJ databases">
        <authorList>
            <consortium name="Pathogen Informatics"/>
            <person name="Doyle S."/>
        </authorList>
    </citation>
    <scope>NUCLEOTIDE SEQUENCE [LARGE SCALE GENOMIC DNA]</scope>
    <source>
        <strain evidence="3 4">NCTC11532</strain>
    </source>
</reference>
<dbReference type="STRING" id="1122170.GCA_000701265_01489"/>
<organism evidence="3 4">
    <name type="scientific">Legionella wadsworthii</name>
    <dbReference type="NCBI Taxonomy" id="28088"/>
    <lineage>
        <taxon>Bacteria</taxon>
        <taxon>Pseudomonadati</taxon>
        <taxon>Pseudomonadota</taxon>
        <taxon>Gammaproteobacteria</taxon>
        <taxon>Legionellales</taxon>
        <taxon>Legionellaceae</taxon>
        <taxon>Legionella</taxon>
    </lineage>
</organism>
<proteinExistence type="predicted"/>
<dbReference type="Proteomes" id="UP000255297">
    <property type="component" value="Unassembled WGS sequence"/>
</dbReference>
<gene>
    <name evidence="3" type="ORF">NCTC11532_03026</name>
</gene>
<evidence type="ECO:0000313" key="4">
    <source>
        <dbReference type="Proteomes" id="UP000255297"/>
    </source>
</evidence>
<evidence type="ECO:0000259" key="2">
    <source>
        <dbReference type="PROSITE" id="PS50009"/>
    </source>
</evidence>
<dbReference type="SMART" id="SM00147">
    <property type="entry name" value="RasGEF"/>
    <property type="match status" value="1"/>
</dbReference>
<dbReference type="Pfam" id="PF00617">
    <property type="entry name" value="RasGEF"/>
    <property type="match status" value="1"/>
</dbReference>
<name>A0A378LVL1_9GAMM</name>
<dbReference type="AlphaFoldDB" id="A0A378LVL1"/>
<dbReference type="Gene3D" id="1.10.840.10">
    <property type="entry name" value="Ras guanine-nucleotide exchange factors catalytic domain"/>
    <property type="match status" value="1"/>
</dbReference>
<sequence length="683" mass="77697">MVYQKRIFPRVSPQGIQELQNIVKNIEIEAADESLSVEDKRKVFESLDSLEEDLEDLSYIAEHEADIDNAIKEDPLASGKFLQEELPAALLTLVNGFRPFKIPEFKQYCQQLIEVHGYAKFQKAFDELLLGDKSLNSKQMRAMKHINRYLTHQMMDTVTAIASEGSIAYAQDFLKAVNTNHDQYLKEVREVARKDGFRKAAEEALSKIEREEEEKLGHVTGTVEEQEAQREQIRSEAAKKIVALQEQDWETLPLTAYIDDKDVRLYYEKILHLAEKDNYKEAKELAIKAVNKDRDLQLEEIKKQGLPQERAEQVNQEADKKIAAIQQRATMPLDFYMEKALRQSLLDADRKTALFQSYDQIMFFVLEDLMSRDSIKERTVVMERYLLMADQLIQDGRLDAAFPIFSALEQSSVHRLSKTKEGLSPRGREALGIYKELSSTDKNFAALKAHVESGNTYSPLNYSVTETLFSLDSNATILDAEGNLVKGCRSLGGIEKVKADCQRAATLAPSNPKTPSPIISKEIETNYSSVKGKTEAALTSYYNKSLVQEPRGDETLESSDVLSKARIKKLLYLGTIDAPKRSAHHHKIEEFIHDLKHGVLHQIERLKNFFAHSASKESKICSVMEEMQSKATSLFGNLLHNASQFFGTCKEHSQKFKTLLKEGLVQESREEKEEDSEGEHPTF</sequence>
<protein>
    <submittedName>
        <fullName evidence="3">RasGEF domain</fullName>
    </submittedName>
</protein>
<evidence type="ECO:0000256" key="1">
    <source>
        <dbReference type="SAM" id="MobiDB-lite"/>
    </source>
</evidence>